<name>A0A9W6XG14_9STRA</name>
<feature type="domain" description="Beta-adaptin appendage C-terminal subdomain" evidence="1">
    <location>
        <begin position="53"/>
        <end position="157"/>
    </location>
</feature>
<dbReference type="Pfam" id="PF09066">
    <property type="entry name" value="B2-adapt-app_C"/>
    <property type="match status" value="1"/>
</dbReference>
<proteinExistence type="predicted"/>
<dbReference type="Proteomes" id="UP001165121">
    <property type="component" value="Unassembled WGS sequence"/>
</dbReference>
<dbReference type="EMBL" id="BSXT01001083">
    <property type="protein sequence ID" value="GMF38372.1"/>
    <property type="molecule type" value="Genomic_DNA"/>
</dbReference>
<sequence length="172" mass="18960">MFSACRMPAITMKWKAPPPPPPRAAAPAATKASSLSVPKAMTTKTLSLDLDSAAKLHPKRFESMWDEYVERFQDELPNANRPGADTLVQKMEARGVSCMASGTVNGIEKYVFYAKQRHHLWFFLATVDVTVATAKTVLTVRASSDAAEELVVQLVELLKTIIAQSDTNQHQE</sequence>
<dbReference type="AlphaFoldDB" id="A0A9W6XG14"/>
<dbReference type="OrthoDB" id="69705at2759"/>
<dbReference type="InterPro" id="IPR015151">
    <property type="entry name" value="B-adaptin_app_sub_C"/>
</dbReference>
<dbReference type="GO" id="GO:0016192">
    <property type="term" value="P:vesicle-mediated transport"/>
    <property type="evidence" value="ECO:0007669"/>
    <property type="project" value="InterPro"/>
</dbReference>
<dbReference type="GO" id="GO:0006886">
    <property type="term" value="P:intracellular protein transport"/>
    <property type="evidence" value="ECO:0007669"/>
    <property type="project" value="InterPro"/>
</dbReference>
<dbReference type="Gene3D" id="3.30.310.10">
    <property type="entry name" value="TATA-Binding Protein"/>
    <property type="match status" value="1"/>
</dbReference>
<dbReference type="InterPro" id="IPR012295">
    <property type="entry name" value="TBP_dom_sf"/>
</dbReference>
<comment type="caution">
    <text evidence="2">The sequence shown here is derived from an EMBL/GenBank/DDBJ whole genome shotgun (WGS) entry which is preliminary data.</text>
</comment>
<evidence type="ECO:0000313" key="3">
    <source>
        <dbReference type="Proteomes" id="UP001165121"/>
    </source>
</evidence>
<evidence type="ECO:0000259" key="1">
    <source>
        <dbReference type="Pfam" id="PF09066"/>
    </source>
</evidence>
<gene>
    <name evidence="2" type="ORF">Pfra01_001104300</name>
</gene>
<evidence type="ECO:0000313" key="2">
    <source>
        <dbReference type="EMBL" id="GMF38372.1"/>
    </source>
</evidence>
<keyword evidence="3" id="KW-1185">Reference proteome</keyword>
<dbReference type="GO" id="GO:0030131">
    <property type="term" value="C:clathrin adaptor complex"/>
    <property type="evidence" value="ECO:0007669"/>
    <property type="project" value="InterPro"/>
</dbReference>
<accession>A0A9W6XG14</accession>
<organism evidence="2 3">
    <name type="scientific">Phytophthora fragariaefolia</name>
    <dbReference type="NCBI Taxonomy" id="1490495"/>
    <lineage>
        <taxon>Eukaryota</taxon>
        <taxon>Sar</taxon>
        <taxon>Stramenopiles</taxon>
        <taxon>Oomycota</taxon>
        <taxon>Peronosporomycetes</taxon>
        <taxon>Peronosporales</taxon>
        <taxon>Peronosporaceae</taxon>
        <taxon>Phytophthora</taxon>
    </lineage>
</organism>
<reference evidence="2" key="1">
    <citation type="submission" date="2023-04" db="EMBL/GenBank/DDBJ databases">
        <title>Phytophthora fragariaefolia NBRC 109709.</title>
        <authorList>
            <person name="Ichikawa N."/>
            <person name="Sato H."/>
            <person name="Tonouchi N."/>
        </authorList>
    </citation>
    <scope>NUCLEOTIDE SEQUENCE</scope>
    <source>
        <strain evidence="2">NBRC 109709</strain>
    </source>
</reference>
<protein>
    <submittedName>
        <fullName evidence="2">Unnamed protein product</fullName>
    </submittedName>
</protein>